<feature type="signal peptide" evidence="3">
    <location>
        <begin position="1"/>
        <end position="23"/>
    </location>
</feature>
<gene>
    <name evidence="5" type="ORF">Agabi119p4_11508</name>
</gene>
<comment type="caution">
    <text evidence="5">The sequence shown here is derived from an EMBL/GenBank/DDBJ whole genome shotgun (WGS) entry which is preliminary data.</text>
</comment>
<feature type="region of interest" description="Disordered" evidence="1">
    <location>
        <begin position="609"/>
        <end position="637"/>
    </location>
</feature>
<dbReference type="PANTHER" id="PTHR36183">
    <property type="entry name" value="BETA-GLUCURONIDASE"/>
    <property type="match status" value="1"/>
</dbReference>
<dbReference type="PANTHER" id="PTHR36183:SF2">
    <property type="entry name" value="BETA-GLUCURONIDASE C-TERMINAL DOMAIN-CONTAINING PROTEIN"/>
    <property type="match status" value="1"/>
</dbReference>
<keyword evidence="2" id="KW-0472">Membrane</keyword>
<evidence type="ECO:0000256" key="2">
    <source>
        <dbReference type="SAM" id="Phobius"/>
    </source>
</evidence>
<keyword evidence="3" id="KW-0732">Signal</keyword>
<feature type="domain" description="Beta-glucuronidase C-terminal" evidence="4">
    <location>
        <begin position="464"/>
        <end position="571"/>
    </location>
</feature>
<dbReference type="InterPro" id="IPR052974">
    <property type="entry name" value="GH79_Enzymes"/>
</dbReference>
<dbReference type="Proteomes" id="UP000629468">
    <property type="component" value="Unassembled WGS sequence"/>
</dbReference>
<organism evidence="5 6">
    <name type="scientific">Agaricus bisporus var. burnettii</name>
    <dbReference type="NCBI Taxonomy" id="192524"/>
    <lineage>
        <taxon>Eukaryota</taxon>
        <taxon>Fungi</taxon>
        <taxon>Dikarya</taxon>
        <taxon>Basidiomycota</taxon>
        <taxon>Agaricomycotina</taxon>
        <taxon>Agaricomycetes</taxon>
        <taxon>Agaricomycetidae</taxon>
        <taxon>Agaricales</taxon>
        <taxon>Agaricineae</taxon>
        <taxon>Agaricaceae</taxon>
        <taxon>Agaricus</taxon>
    </lineage>
</organism>
<name>A0A8H7C079_AGABI</name>
<reference evidence="5 6" key="1">
    <citation type="journal article" name="Sci. Rep.">
        <title>Telomere-to-telomere assembled and centromere annotated genomes of the two main subspecies of the button mushroom Agaricus bisporus reveal especially polymorphic chromosome ends.</title>
        <authorList>
            <person name="Sonnenberg A.S.M."/>
            <person name="Sedaghat-Telgerd N."/>
            <person name="Lavrijssen B."/>
            <person name="Ohm R.A."/>
            <person name="Hendrickx P.M."/>
            <person name="Scholtmeijer K."/>
            <person name="Baars J.J.P."/>
            <person name="van Peer A."/>
        </authorList>
    </citation>
    <scope>NUCLEOTIDE SEQUENCE [LARGE SCALE GENOMIC DNA]</scope>
    <source>
        <strain evidence="5 6">H119_p4</strain>
    </source>
</reference>
<sequence length="663" mass="71500">MRLSSPCSLALSLLSLARTGVNAAVTVYGQTPLGVTRSTSGTEPTQTTLAAYNDTELIPPPLPTNVVREFKVDLQRDAASVPNLSIPHKTASFFGFSIEMSVINQVLGKNSSHLQVPFLNLISNLQERAGHVLIRLGGNTQEYAVMVDQLENGRAIAKEKASLTQTTLTPAVLYTVDLFYIAANISSLVNVNWFLGIPFNDTNWRLAIAEYGQAILGDRLVGLQAGNEPDLYERHGHRPAPYTPQDYNREFGELIQAMQSNGNIPRTNDILIGPSLATGDWEPQMVWDTGFIDNYRDNLCVLTVEHYPNNNCHAQFGTGSFQDPQTNFPSYLTHNAGVQLVNPYLSSTALAQQYDKPFMMFETNTASCGGFPGISDSFGAALWALDYGFQMAYSNFSNALLHIGGQNVFYNPFTAPPTNETGFHEWTVGAIYYSVLVLAEALGKSNTSQVVDLTGAIGSEFTPAYGVYENSQLSKVALFNYVDDLEGTRGPSDLQVTLSVPGSGVPGSVKVKYLDAKSVSSKYNITWAGQTFGNKFEVDGRFKGDLNVVDIPCDTTNNACIIPVKAPGFALVFFNTDDDITELGQATSTFTTSAHTKFLNTATIDPEVLATSNGHSGKDRARMGSTSKGSTNGGGRRMSGGKLGLSVLGGGVVMGVIFVATMM</sequence>
<protein>
    <submittedName>
        <fullName evidence="5">CAZyme family GH79</fullName>
    </submittedName>
</protein>
<accession>A0A8H7C079</accession>
<keyword evidence="2" id="KW-1133">Transmembrane helix</keyword>
<feature type="transmembrane region" description="Helical" evidence="2">
    <location>
        <begin position="643"/>
        <end position="662"/>
    </location>
</feature>
<keyword evidence="2" id="KW-0812">Transmembrane</keyword>
<dbReference type="AlphaFoldDB" id="A0A8H7C079"/>
<dbReference type="InterPro" id="IPR031728">
    <property type="entry name" value="GlcAase_C"/>
</dbReference>
<proteinExistence type="predicted"/>
<evidence type="ECO:0000256" key="3">
    <source>
        <dbReference type="SAM" id="SignalP"/>
    </source>
</evidence>
<dbReference type="SUPFAM" id="SSF51445">
    <property type="entry name" value="(Trans)glycosidases"/>
    <property type="match status" value="1"/>
</dbReference>
<dbReference type="Gene3D" id="3.20.20.80">
    <property type="entry name" value="Glycosidases"/>
    <property type="match status" value="1"/>
</dbReference>
<evidence type="ECO:0000259" key="4">
    <source>
        <dbReference type="Pfam" id="PF16862"/>
    </source>
</evidence>
<dbReference type="EMBL" id="JABXXO010000016">
    <property type="protein sequence ID" value="KAF7759813.1"/>
    <property type="molecule type" value="Genomic_DNA"/>
</dbReference>
<dbReference type="InterPro" id="IPR017853">
    <property type="entry name" value="GH"/>
</dbReference>
<evidence type="ECO:0000256" key="1">
    <source>
        <dbReference type="SAM" id="MobiDB-lite"/>
    </source>
</evidence>
<feature type="chain" id="PRO_5034890113" evidence="3">
    <location>
        <begin position="24"/>
        <end position="663"/>
    </location>
</feature>
<dbReference type="Pfam" id="PF16862">
    <property type="entry name" value="Glyco_hydro_79C"/>
    <property type="match status" value="1"/>
</dbReference>
<evidence type="ECO:0000313" key="5">
    <source>
        <dbReference type="EMBL" id="KAF7759813.1"/>
    </source>
</evidence>
<evidence type="ECO:0000313" key="6">
    <source>
        <dbReference type="Proteomes" id="UP000629468"/>
    </source>
</evidence>